<evidence type="ECO:0000259" key="3">
    <source>
        <dbReference type="Pfam" id="PF15999"/>
    </source>
</evidence>
<dbReference type="AlphaFoldDB" id="A0A9Q0S1N9"/>
<feature type="signal peptide" evidence="2">
    <location>
        <begin position="1"/>
        <end position="19"/>
    </location>
</feature>
<protein>
    <recommendedName>
        <fullName evidence="3">DUF4774 domain-containing protein</fullName>
    </recommendedName>
</protein>
<accession>A0A9Q0S1N9</accession>
<reference evidence="4" key="1">
    <citation type="submission" date="2022-07" db="EMBL/GenBank/DDBJ databases">
        <authorList>
            <person name="Trinca V."/>
            <person name="Uliana J.V.C."/>
            <person name="Torres T.T."/>
            <person name="Ward R.J."/>
            <person name="Monesi N."/>
        </authorList>
    </citation>
    <scope>NUCLEOTIDE SEQUENCE</scope>
    <source>
        <strain evidence="4">HSMRA1968</strain>
        <tissue evidence="4">Whole embryos</tissue>
    </source>
</reference>
<evidence type="ECO:0000313" key="5">
    <source>
        <dbReference type="Proteomes" id="UP001151699"/>
    </source>
</evidence>
<evidence type="ECO:0000313" key="4">
    <source>
        <dbReference type="EMBL" id="KAJ6640693.1"/>
    </source>
</evidence>
<gene>
    <name evidence="4" type="ORF">Bhyg_05624</name>
</gene>
<sequence length="586" mass="63783">MKSLIVVAVLLNLSGISWGKADVEIQEQRLIKFPQNYPRYQSSERNGGHPRPFLIGLRITDMGYKELIMTLRGFFQDTAIQLSPNKFRIRQVYPIETQMLQGIAPPATNGNGFATATSLTSADSPMNIPDFNFHSSESSLNGATLVLEPSSKAVSGNGGTAISSPISRAILRKNMGTRVIYRPESVAIAGVGGTAHAQSDLILDYVELRLEHRSDPEELVTNLPFYGGAKGQVLQIRRNSDGTITTEVENLANIQKAASELVALQQTVKNSGKLTEADRAKYATNLEKLGISAQNLAHIQQNGDQDDFRLLFQGPLFHRQQNNLNVEKANGLAIAGEGGVASSKPIATAVVGPGGLAIARPVATAIAGISPSEVQGLGIPIGSHKSGMKFQSVNVPTANRYGLASIANGLDLLVGPTFSHESRVTEKDISADDSHKADVEGDDGKKPEEKRIESDPSRGPDSKQNIPLHVNQHLASPQNFQTQYPFSVGPPAHFQAGQRFAPGLNAPQHQQNQHPHSPDAILPGQYPFIPPVTPFRFNWDSAPIEPTQSYEPIPFMDNRAFNPAPVYPFVPPMNPYQFYQQFHRQY</sequence>
<organism evidence="4 5">
    <name type="scientific">Pseudolycoriella hygida</name>
    <dbReference type="NCBI Taxonomy" id="35572"/>
    <lineage>
        <taxon>Eukaryota</taxon>
        <taxon>Metazoa</taxon>
        <taxon>Ecdysozoa</taxon>
        <taxon>Arthropoda</taxon>
        <taxon>Hexapoda</taxon>
        <taxon>Insecta</taxon>
        <taxon>Pterygota</taxon>
        <taxon>Neoptera</taxon>
        <taxon>Endopterygota</taxon>
        <taxon>Diptera</taxon>
        <taxon>Nematocera</taxon>
        <taxon>Sciaroidea</taxon>
        <taxon>Sciaridae</taxon>
        <taxon>Pseudolycoriella</taxon>
    </lineage>
</organism>
<comment type="caution">
    <text evidence="4">The sequence shown here is derived from an EMBL/GenBank/DDBJ whole genome shotgun (WGS) entry which is preliminary data.</text>
</comment>
<keyword evidence="2" id="KW-0732">Signal</keyword>
<evidence type="ECO:0000256" key="2">
    <source>
        <dbReference type="SAM" id="SignalP"/>
    </source>
</evidence>
<dbReference type="Proteomes" id="UP001151699">
    <property type="component" value="Chromosome B"/>
</dbReference>
<keyword evidence="5" id="KW-1185">Reference proteome</keyword>
<evidence type="ECO:0000256" key="1">
    <source>
        <dbReference type="SAM" id="MobiDB-lite"/>
    </source>
</evidence>
<proteinExistence type="predicted"/>
<feature type="compositionally biased region" description="Basic and acidic residues" evidence="1">
    <location>
        <begin position="422"/>
        <end position="461"/>
    </location>
</feature>
<dbReference type="InterPro" id="IPR031942">
    <property type="entry name" value="DUF4774"/>
</dbReference>
<dbReference type="Pfam" id="PF15999">
    <property type="entry name" value="DUF4774"/>
    <property type="match status" value="2"/>
</dbReference>
<feature type="chain" id="PRO_5040263826" description="DUF4774 domain-containing protein" evidence="2">
    <location>
        <begin position="20"/>
        <end position="586"/>
    </location>
</feature>
<feature type="domain" description="DUF4774" evidence="3">
    <location>
        <begin position="330"/>
        <end position="372"/>
    </location>
</feature>
<dbReference type="EMBL" id="WJQU01000002">
    <property type="protein sequence ID" value="KAJ6640693.1"/>
    <property type="molecule type" value="Genomic_DNA"/>
</dbReference>
<dbReference type="OrthoDB" id="8194084at2759"/>
<feature type="domain" description="DUF4774" evidence="3">
    <location>
        <begin position="144"/>
        <end position="200"/>
    </location>
</feature>
<feature type="region of interest" description="Disordered" evidence="1">
    <location>
        <begin position="422"/>
        <end position="466"/>
    </location>
</feature>
<name>A0A9Q0S1N9_9DIPT</name>